<dbReference type="Gene3D" id="6.10.340.10">
    <property type="match status" value="1"/>
</dbReference>
<dbReference type="InterPro" id="IPR050398">
    <property type="entry name" value="HssS/ArlS-like"/>
</dbReference>
<evidence type="ECO:0000256" key="5">
    <source>
        <dbReference type="ARBA" id="ARBA00022553"/>
    </source>
</evidence>
<keyword evidence="5" id="KW-0597">Phosphoprotein</keyword>
<dbReference type="AlphaFoldDB" id="A0A0L6JVW8"/>
<proteinExistence type="predicted"/>
<dbReference type="Pfam" id="PF00672">
    <property type="entry name" value="HAMP"/>
    <property type="match status" value="1"/>
</dbReference>
<dbReference type="Pfam" id="PF02518">
    <property type="entry name" value="HATPase_c"/>
    <property type="match status" value="1"/>
</dbReference>
<feature type="domain" description="HAMP" evidence="16">
    <location>
        <begin position="197"/>
        <end position="249"/>
    </location>
</feature>
<feature type="transmembrane region" description="Helical" evidence="14">
    <location>
        <begin position="12"/>
        <end position="34"/>
    </location>
</feature>
<reference evidence="18" key="1">
    <citation type="submission" date="2015-07" db="EMBL/GenBank/DDBJ databases">
        <title>Near-Complete Genome Sequence of the Cellulolytic Bacterium Bacteroides (Pseudobacteroides) cellulosolvens ATCC 35603.</title>
        <authorList>
            <person name="Dassa B."/>
            <person name="Utturkar S.M."/>
            <person name="Klingeman D.M."/>
            <person name="Hurt R.A."/>
            <person name="Keller M."/>
            <person name="Xu J."/>
            <person name="Reddy Y.H.K."/>
            <person name="Borovok I."/>
            <person name="Grinberg I.R."/>
            <person name="Lamed R."/>
            <person name="Zhivin O."/>
            <person name="Bayer E.A."/>
            <person name="Brown S.D."/>
        </authorList>
    </citation>
    <scope>NUCLEOTIDE SEQUENCE [LARGE SCALE GENOMIC DNA]</scope>
    <source>
        <strain evidence="18">DSM 2933</strain>
    </source>
</reference>
<evidence type="ECO:0000256" key="8">
    <source>
        <dbReference type="ARBA" id="ARBA00022741"/>
    </source>
</evidence>
<dbReference type="Gene3D" id="1.10.287.130">
    <property type="match status" value="1"/>
</dbReference>
<dbReference type="Proteomes" id="UP000036923">
    <property type="component" value="Unassembled WGS sequence"/>
</dbReference>
<comment type="subcellular location">
    <subcellularLocation>
        <location evidence="2">Cell membrane</location>
        <topology evidence="2">Multi-pass membrane protein</topology>
    </subcellularLocation>
</comment>
<keyword evidence="7 14" id="KW-0812">Transmembrane</keyword>
<dbReference type="InterPro" id="IPR036890">
    <property type="entry name" value="HATPase_C_sf"/>
</dbReference>
<evidence type="ECO:0000313" key="17">
    <source>
        <dbReference type="EMBL" id="KNY29582.1"/>
    </source>
</evidence>
<dbReference type="EC" id="2.7.13.3" evidence="3"/>
<dbReference type="CDD" id="cd00082">
    <property type="entry name" value="HisKA"/>
    <property type="match status" value="1"/>
</dbReference>
<dbReference type="InterPro" id="IPR005467">
    <property type="entry name" value="His_kinase_dom"/>
</dbReference>
<keyword evidence="6" id="KW-0808">Transferase</keyword>
<feature type="domain" description="Histidine kinase" evidence="15">
    <location>
        <begin position="264"/>
        <end position="484"/>
    </location>
</feature>
<evidence type="ECO:0000256" key="1">
    <source>
        <dbReference type="ARBA" id="ARBA00000085"/>
    </source>
</evidence>
<protein>
    <recommendedName>
        <fullName evidence="3">histidine kinase</fullName>
        <ecNumber evidence="3">2.7.13.3</ecNumber>
    </recommendedName>
</protein>
<evidence type="ECO:0000256" key="11">
    <source>
        <dbReference type="ARBA" id="ARBA00022989"/>
    </source>
</evidence>
<comment type="caution">
    <text evidence="17">The sequence shown here is derived from an EMBL/GenBank/DDBJ whole genome shotgun (WGS) entry which is preliminary data.</text>
</comment>
<dbReference type="GO" id="GO:0005524">
    <property type="term" value="F:ATP binding"/>
    <property type="evidence" value="ECO:0007669"/>
    <property type="project" value="UniProtKB-KW"/>
</dbReference>
<dbReference type="SMART" id="SM00387">
    <property type="entry name" value="HATPase_c"/>
    <property type="match status" value="1"/>
</dbReference>
<organism evidence="17 18">
    <name type="scientific">Pseudobacteroides cellulosolvens ATCC 35603 = DSM 2933</name>
    <dbReference type="NCBI Taxonomy" id="398512"/>
    <lineage>
        <taxon>Bacteria</taxon>
        <taxon>Bacillati</taxon>
        <taxon>Bacillota</taxon>
        <taxon>Clostridia</taxon>
        <taxon>Eubacteriales</taxon>
        <taxon>Oscillospiraceae</taxon>
        <taxon>Pseudobacteroides</taxon>
    </lineage>
</organism>
<accession>A0A0L6JVW8</accession>
<dbReference type="InterPro" id="IPR003660">
    <property type="entry name" value="HAMP_dom"/>
</dbReference>
<dbReference type="InterPro" id="IPR003661">
    <property type="entry name" value="HisK_dim/P_dom"/>
</dbReference>
<dbReference type="STRING" id="398512.Bccel_4856"/>
<dbReference type="GO" id="GO:0005886">
    <property type="term" value="C:plasma membrane"/>
    <property type="evidence" value="ECO:0007669"/>
    <property type="project" value="UniProtKB-SubCell"/>
</dbReference>
<dbReference type="Gene3D" id="3.30.565.10">
    <property type="entry name" value="Histidine kinase-like ATPase, C-terminal domain"/>
    <property type="match status" value="1"/>
</dbReference>
<sequence>MSIKIKLLLSNILMIMIPLISSLILAVILIGVNFDKTGFEHHKTGDQFDKVAQEIFKEFITISNDTLNNPDKLKDLAYLKSVDDKLKSLNSGIGFVVNNNIYYLSEKIDRLKFQNKISTESRSEDKSYKEKHAKDHDNIQYFNHDFKLSTGEQCTLYIFFDISPIRKFVSSFMSDFMKYFLLIVLFTNGVLTFIVSQSIVKPLRKLKYGVEQIKDGNLSFEISEKSKDEVGAVCRAFEEMRQRLKDALEQQLRYDEERNEFIASITHDLKTPITSIKGHVEGLRDGIADTPEKNDKYLDIVYKKAVDMDRLINDLTFYSNQALKKIPFNFSKANLKIFIEDMMDEYQIELEKLGISIASSYDLDDNTMVKADVEKLKRVIANIFENSIKYMDKEEGHINIDVQDKGNKVLIGIQDNGEGIKEEYLPNIFNRFYRADPSRNTSKGGSGLGLAIASQIIEEHGGKIWAESEFGKGTGIYFELEKIGEGNEKKDSDN</sequence>
<evidence type="ECO:0000259" key="15">
    <source>
        <dbReference type="PROSITE" id="PS50109"/>
    </source>
</evidence>
<dbReference type="CDD" id="cd06225">
    <property type="entry name" value="HAMP"/>
    <property type="match status" value="1"/>
</dbReference>
<dbReference type="eggNOG" id="COG5002">
    <property type="taxonomic scope" value="Bacteria"/>
</dbReference>
<keyword evidence="10" id="KW-0067">ATP-binding</keyword>
<dbReference type="InterPro" id="IPR036097">
    <property type="entry name" value="HisK_dim/P_sf"/>
</dbReference>
<dbReference type="PROSITE" id="PS50885">
    <property type="entry name" value="HAMP"/>
    <property type="match status" value="1"/>
</dbReference>
<keyword evidence="18" id="KW-1185">Reference proteome</keyword>
<evidence type="ECO:0000256" key="6">
    <source>
        <dbReference type="ARBA" id="ARBA00022679"/>
    </source>
</evidence>
<dbReference type="RefSeq" id="WP_036935311.1">
    <property type="nucleotide sequence ID" value="NZ_JQKC01000001.1"/>
</dbReference>
<evidence type="ECO:0000256" key="2">
    <source>
        <dbReference type="ARBA" id="ARBA00004651"/>
    </source>
</evidence>
<dbReference type="FunFam" id="3.30.565.10:FF:000006">
    <property type="entry name" value="Sensor histidine kinase WalK"/>
    <property type="match status" value="1"/>
</dbReference>
<evidence type="ECO:0000256" key="3">
    <source>
        <dbReference type="ARBA" id="ARBA00012438"/>
    </source>
</evidence>
<keyword evidence="13 14" id="KW-0472">Membrane</keyword>
<dbReference type="CDD" id="cd00075">
    <property type="entry name" value="HATPase"/>
    <property type="match status" value="1"/>
</dbReference>
<dbReference type="InterPro" id="IPR003594">
    <property type="entry name" value="HATPase_dom"/>
</dbReference>
<dbReference type="PANTHER" id="PTHR45528">
    <property type="entry name" value="SENSOR HISTIDINE KINASE CPXA"/>
    <property type="match status" value="1"/>
</dbReference>
<evidence type="ECO:0000256" key="4">
    <source>
        <dbReference type="ARBA" id="ARBA00022475"/>
    </source>
</evidence>
<dbReference type="GO" id="GO:0000155">
    <property type="term" value="F:phosphorelay sensor kinase activity"/>
    <property type="evidence" value="ECO:0007669"/>
    <property type="project" value="InterPro"/>
</dbReference>
<gene>
    <name evidence="17" type="ORF">Bccel_4856</name>
</gene>
<keyword evidence="11 14" id="KW-1133">Transmembrane helix</keyword>
<dbReference type="SMART" id="SM00304">
    <property type="entry name" value="HAMP"/>
    <property type="match status" value="1"/>
</dbReference>
<dbReference type="SUPFAM" id="SSF158472">
    <property type="entry name" value="HAMP domain-like"/>
    <property type="match status" value="1"/>
</dbReference>
<keyword evidence="12" id="KW-0902">Two-component regulatory system</keyword>
<dbReference type="PATRIC" id="fig|398512.5.peg.5092"/>
<keyword evidence="9 17" id="KW-0418">Kinase</keyword>
<evidence type="ECO:0000256" key="13">
    <source>
        <dbReference type="ARBA" id="ARBA00023136"/>
    </source>
</evidence>
<keyword evidence="8" id="KW-0547">Nucleotide-binding</keyword>
<evidence type="ECO:0000256" key="10">
    <source>
        <dbReference type="ARBA" id="ARBA00022840"/>
    </source>
</evidence>
<dbReference type="PRINTS" id="PR00344">
    <property type="entry name" value="BCTRLSENSOR"/>
</dbReference>
<dbReference type="InterPro" id="IPR004358">
    <property type="entry name" value="Sig_transdc_His_kin-like_C"/>
</dbReference>
<evidence type="ECO:0000256" key="14">
    <source>
        <dbReference type="SAM" id="Phobius"/>
    </source>
</evidence>
<evidence type="ECO:0000256" key="9">
    <source>
        <dbReference type="ARBA" id="ARBA00022777"/>
    </source>
</evidence>
<dbReference type="SUPFAM" id="SSF55874">
    <property type="entry name" value="ATPase domain of HSP90 chaperone/DNA topoisomerase II/histidine kinase"/>
    <property type="match status" value="1"/>
</dbReference>
<dbReference type="SUPFAM" id="SSF47384">
    <property type="entry name" value="Homodimeric domain of signal transducing histidine kinase"/>
    <property type="match status" value="1"/>
</dbReference>
<dbReference type="OrthoDB" id="335833at2"/>
<dbReference type="SMART" id="SM00388">
    <property type="entry name" value="HisKA"/>
    <property type="match status" value="1"/>
</dbReference>
<evidence type="ECO:0000256" key="12">
    <source>
        <dbReference type="ARBA" id="ARBA00023012"/>
    </source>
</evidence>
<dbReference type="Pfam" id="PF00512">
    <property type="entry name" value="HisKA"/>
    <property type="match status" value="1"/>
</dbReference>
<evidence type="ECO:0000259" key="16">
    <source>
        <dbReference type="PROSITE" id="PS50885"/>
    </source>
</evidence>
<name>A0A0L6JVW8_9FIRM</name>
<comment type="catalytic activity">
    <reaction evidence="1">
        <text>ATP + protein L-histidine = ADP + protein N-phospho-L-histidine.</text>
        <dbReference type="EC" id="2.7.13.3"/>
    </reaction>
</comment>
<evidence type="ECO:0000313" key="18">
    <source>
        <dbReference type="Proteomes" id="UP000036923"/>
    </source>
</evidence>
<dbReference type="PROSITE" id="PS50109">
    <property type="entry name" value="HIS_KIN"/>
    <property type="match status" value="1"/>
</dbReference>
<evidence type="ECO:0000256" key="7">
    <source>
        <dbReference type="ARBA" id="ARBA00022692"/>
    </source>
</evidence>
<dbReference type="EMBL" id="LGTC01000001">
    <property type="protein sequence ID" value="KNY29582.1"/>
    <property type="molecule type" value="Genomic_DNA"/>
</dbReference>
<keyword evidence="4" id="KW-1003">Cell membrane</keyword>
<dbReference type="PANTHER" id="PTHR45528:SF1">
    <property type="entry name" value="SENSOR HISTIDINE KINASE CPXA"/>
    <property type="match status" value="1"/>
</dbReference>